<keyword evidence="2" id="KW-1185">Reference proteome</keyword>
<dbReference type="EMBL" id="JWZT01004895">
    <property type="protein sequence ID" value="KII62700.1"/>
    <property type="molecule type" value="Genomic_DNA"/>
</dbReference>
<reference evidence="1 2" key="1">
    <citation type="journal article" date="2014" name="Genome Biol. Evol.">
        <title>The genome of the myxosporean Thelohanellus kitauei shows adaptations to nutrient acquisition within its fish host.</title>
        <authorList>
            <person name="Yang Y."/>
            <person name="Xiong J."/>
            <person name="Zhou Z."/>
            <person name="Huo F."/>
            <person name="Miao W."/>
            <person name="Ran C."/>
            <person name="Liu Y."/>
            <person name="Zhang J."/>
            <person name="Feng J."/>
            <person name="Wang M."/>
            <person name="Wang M."/>
            <person name="Wang L."/>
            <person name="Yao B."/>
        </authorList>
    </citation>
    <scope>NUCLEOTIDE SEQUENCE [LARGE SCALE GENOMIC DNA]</scope>
    <source>
        <strain evidence="1">Wuqing</strain>
    </source>
</reference>
<dbReference type="AlphaFoldDB" id="A0A0C2M6Q0"/>
<accession>A0A0C2M6Q0</accession>
<protein>
    <submittedName>
        <fullName evidence="1">Uncharacterized protein</fullName>
    </submittedName>
</protein>
<sequence>MYILISIVYPRPRKVKILPDNSDGIIVSWRSVVYDSNVKYDAKITICKVNESKTDHRLESCKIHYFGIVRQAYNEKIYLRITNLPYHTRISLMVAHKPCVFQAYSENSELLYFDTSINSSYIYAVPF</sequence>
<proteinExistence type="predicted"/>
<evidence type="ECO:0000313" key="1">
    <source>
        <dbReference type="EMBL" id="KII62700.1"/>
    </source>
</evidence>
<evidence type="ECO:0000313" key="2">
    <source>
        <dbReference type="Proteomes" id="UP000031668"/>
    </source>
</evidence>
<dbReference type="Proteomes" id="UP000031668">
    <property type="component" value="Unassembled WGS sequence"/>
</dbReference>
<comment type="caution">
    <text evidence="1">The sequence shown here is derived from an EMBL/GenBank/DDBJ whole genome shotgun (WGS) entry which is preliminary data.</text>
</comment>
<name>A0A0C2M6Q0_THEKT</name>
<organism evidence="1 2">
    <name type="scientific">Thelohanellus kitauei</name>
    <name type="common">Myxosporean</name>
    <dbReference type="NCBI Taxonomy" id="669202"/>
    <lineage>
        <taxon>Eukaryota</taxon>
        <taxon>Metazoa</taxon>
        <taxon>Cnidaria</taxon>
        <taxon>Myxozoa</taxon>
        <taxon>Myxosporea</taxon>
        <taxon>Bivalvulida</taxon>
        <taxon>Platysporina</taxon>
        <taxon>Myxobolidae</taxon>
        <taxon>Thelohanellus</taxon>
    </lineage>
</organism>
<gene>
    <name evidence="1" type="ORF">RF11_12417</name>
</gene>